<organism evidence="1 2">
    <name type="scientific">Smallanthus sonchifolius</name>
    <dbReference type="NCBI Taxonomy" id="185202"/>
    <lineage>
        <taxon>Eukaryota</taxon>
        <taxon>Viridiplantae</taxon>
        <taxon>Streptophyta</taxon>
        <taxon>Embryophyta</taxon>
        <taxon>Tracheophyta</taxon>
        <taxon>Spermatophyta</taxon>
        <taxon>Magnoliopsida</taxon>
        <taxon>eudicotyledons</taxon>
        <taxon>Gunneridae</taxon>
        <taxon>Pentapetalae</taxon>
        <taxon>asterids</taxon>
        <taxon>campanulids</taxon>
        <taxon>Asterales</taxon>
        <taxon>Asteraceae</taxon>
        <taxon>Asteroideae</taxon>
        <taxon>Heliantheae alliance</taxon>
        <taxon>Millerieae</taxon>
        <taxon>Smallanthus</taxon>
    </lineage>
</organism>
<comment type="caution">
    <text evidence="1">The sequence shown here is derived from an EMBL/GenBank/DDBJ whole genome shotgun (WGS) entry which is preliminary data.</text>
</comment>
<protein>
    <submittedName>
        <fullName evidence="1">Uncharacterized protein</fullName>
    </submittedName>
</protein>
<reference evidence="1 2" key="2">
    <citation type="journal article" date="2022" name="Mol. Ecol. Resour.">
        <title>The genomes of chicory, endive, great burdock and yacon provide insights into Asteraceae paleo-polyploidization history and plant inulin production.</title>
        <authorList>
            <person name="Fan W."/>
            <person name="Wang S."/>
            <person name="Wang H."/>
            <person name="Wang A."/>
            <person name="Jiang F."/>
            <person name="Liu H."/>
            <person name="Zhao H."/>
            <person name="Xu D."/>
            <person name="Zhang Y."/>
        </authorList>
    </citation>
    <scope>NUCLEOTIDE SEQUENCE [LARGE SCALE GENOMIC DNA]</scope>
    <source>
        <strain evidence="2">cv. Yunnan</strain>
        <tissue evidence="1">Leaves</tissue>
    </source>
</reference>
<dbReference type="EMBL" id="CM042045">
    <property type="protein sequence ID" value="KAI3683994.1"/>
    <property type="molecule type" value="Genomic_DNA"/>
</dbReference>
<accession>A0ACB8YE70</accession>
<sequence length="101" mass="11566">MPGGASNGALTPKSLIVAPQMSVIPNYWERTDEAENSDDPKESLNTLIRWGKHNHWDDELNFHIVSDTLSREGKATKAHNLEYFRFEDMPKNVRVKSKMKP</sequence>
<dbReference type="Proteomes" id="UP001056120">
    <property type="component" value="Linkage Group LG28"/>
</dbReference>
<evidence type="ECO:0000313" key="1">
    <source>
        <dbReference type="EMBL" id="KAI3683994.1"/>
    </source>
</evidence>
<gene>
    <name evidence="1" type="ORF">L1987_84513</name>
</gene>
<evidence type="ECO:0000313" key="2">
    <source>
        <dbReference type="Proteomes" id="UP001056120"/>
    </source>
</evidence>
<reference evidence="2" key="1">
    <citation type="journal article" date="2022" name="Mol. Ecol. Resour.">
        <title>The genomes of chicory, endive, great burdock and yacon provide insights into Asteraceae palaeo-polyploidization history and plant inulin production.</title>
        <authorList>
            <person name="Fan W."/>
            <person name="Wang S."/>
            <person name="Wang H."/>
            <person name="Wang A."/>
            <person name="Jiang F."/>
            <person name="Liu H."/>
            <person name="Zhao H."/>
            <person name="Xu D."/>
            <person name="Zhang Y."/>
        </authorList>
    </citation>
    <scope>NUCLEOTIDE SEQUENCE [LARGE SCALE GENOMIC DNA]</scope>
    <source>
        <strain evidence="2">cv. Yunnan</strain>
    </source>
</reference>
<name>A0ACB8YE70_9ASTR</name>
<proteinExistence type="predicted"/>
<keyword evidence="2" id="KW-1185">Reference proteome</keyword>